<name>A0A3R9DXM7_9PSEU</name>
<dbReference type="AlphaFoldDB" id="A0A3R9DXM7"/>
<dbReference type="OrthoDB" id="2988509at2"/>
<gene>
    <name evidence="1" type="ORF">EIY87_32005</name>
</gene>
<reference evidence="1 2" key="1">
    <citation type="submission" date="2018-12" db="EMBL/GenBank/DDBJ databases">
        <title>Amycolatopsis eburnea sp. nov. actinomycete associate with arbuscular mycorrhiza fungal spore.</title>
        <authorList>
            <person name="Lumyong S."/>
            <person name="Chaiya L."/>
        </authorList>
    </citation>
    <scope>NUCLEOTIDE SEQUENCE [LARGE SCALE GENOMIC DNA]</scope>
    <source>
        <strain evidence="1 2">GLM-1</strain>
    </source>
</reference>
<dbReference type="RefSeq" id="WP_125313507.1">
    <property type="nucleotide sequence ID" value="NZ_RSEC01000058.1"/>
</dbReference>
<comment type="caution">
    <text evidence="1">The sequence shown here is derived from an EMBL/GenBank/DDBJ whole genome shotgun (WGS) entry which is preliminary data.</text>
</comment>
<evidence type="ECO:0000313" key="1">
    <source>
        <dbReference type="EMBL" id="RSD14234.1"/>
    </source>
</evidence>
<sequence>MEANEDWDDDCWPEDPPTTYIEAIARLKAESATRSDIRLEWSGKRGSREDARLVFLNYDGTEKFVRRITSAEHLDAFSRIVRTAHPIPRRHSLWYPEEDRITARLAGDRDELVTVLAHRMVRLKPRTTVPPDSILGRDVLGELAEHGSLVTTHPAIPARSIRLKTASPELVTLYRRRYQGGSWVALELTGFGISDLAAAEQVLVDHGTSYLHEIANSADLSFRLWDSAYRLTSGGPATATGKIRFPSRKYDTIPAGLYSAGGRTDRDPLERYLKYYQVLEYYMRQAADDLATRQNAPSIGKATTPFPSGNQANDSLRLERNKLSAVMERAATAVQAGGFLRGNRRFQVLCDPTVIEDVHVLPADAAGNPVAGHDYRPDLVARVYEIRCRIVHAKEGGAGKAAKPLLPDSREARDLGADIEVVRWLADRVLRHWAGSLP</sequence>
<keyword evidence="2" id="KW-1185">Reference proteome</keyword>
<accession>A0A3R9DXM7</accession>
<dbReference type="EMBL" id="RSEC01000058">
    <property type="protein sequence ID" value="RSD14234.1"/>
    <property type="molecule type" value="Genomic_DNA"/>
</dbReference>
<evidence type="ECO:0000313" key="2">
    <source>
        <dbReference type="Proteomes" id="UP000267081"/>
    </source>
</evidence>
<organism evidence="1 2">
    <name type="scientific">Amycolatopsis eburnea</name>
    <dbReference type="NCBI Taxonomy" id="2267691"/>
    <lineage>
        <taxon>Bacteria</taxon>
        <taxon>Bacillati</taxon>
        <taxon>Actinomycetota</taxon>
        <taxon>Actinomycetes</taxon>
        <taxon>Pseudonocardiales</taxon>
        <taxon>Pseudonocardiaceae</taxon>
        <taxon>Amycolatopsis</taxon>
    </lineage>
</organism>
<protein>
    <submittedName>
        <fullName evidence="1">Uncharacterized protein</fullName>
    </submittedName>
</protein>
<proteinExistence type="predicted"/>
<dbReference type="Proteomes" id="UP000267081">
    <property type="component" value="Unassembled WGS sequence"/>
</dbReference>